<organism evidence="1 2">
    <name type="scientific">Candidatus Accumulibacter appositus</name>
    <dbReference type="NCBI Taxonomy" id="1454003"/>
    <lineage>
        <taxon>Bacteria</taxon>
        <taxon>Pseudomonadati</taxon>
        <taxon>Pseudomonadota</taxon>
        <taxon>Betaproteobacteria</taxon>
        <taxon>Candidatus Accumulibacter</taxon>
    </lineage>
</organism>
<accession>A0A011PTB5</accession>
<evidence type="ECO:0000313" key="2">
    <source>
        <dbReference type="Proteomes" id="UP000021816"/>
    </source>
</evidence>
<dbReference type="PATRIC" id="fig|1454003.3.peg.1969"/>
<gene>
    <name evidence="1" type="primary">vapB</name>
    <name evidence="1" type="ORF">AW10_01918</name>
</gene>
<dbReference type="InterPro" id="IPR011660">
    <property type="entry name" value="VapB-like"/>
</dbReference>
<name>A0A011PTB5_9PROT</name>
<evidence type="ECO:0000313" key="1">
    <source>
        <dbReference type="EMBL" id="EXI80272.1"/>
    </source>
</evidence>
<protein>
    <submittedName>
        <fullName evidence="1">Antitoxin VapB</fullName>
    </submittedName>
</protein>
<comment type="caution">
    <text evidence="1">The sequence shown here is derived from an EMBL/GenBank/DDBJ whole genome shotgun (WGS) entry which is preliminary data.</text>
</comment>
<dbReference type="STRING" id="1454003.AW10_01918"/>
<proteinExistence type="predicted"/>
<dbReference type="EMBL" id="JEMX01000038">
    <property type="protein sequence ID" value="EXI80272.1"/>
    <property type="molecule type" value="Genomic_DNA"/>
</dbReference>
<sequence length="86" mass="9361">MAIVIEDIQMERLAEEIAVAEGVTVTEVLRESLLSLAGLRGLATRKAPLRERLAALAHEVDAVPARVPADTRSDDEILGYNEHGAW</sequence>
<dbReference type="AlphaFoldDB" id="A0A011PTB5"/>
<dbReference type="Pfam" id="PF07704">
    <property type="entry name" value="PSK_trans_fac"/>
    <property type="match status" value="1"/>
</dbReference>
<reference evidence="1 2" key="1">
    <citation type="submission" date="2014-02" db="EMBL/GenBank/DDBJ databases">
        <title>Expanding our view of genomic diversity in Candidatus Accumulibacter clades.</title>
        <authorList>
            <person name="Skennerton C.T."/>
            <person name="Barr J.J."/>
            <person name="Slater F.R."/>
            <person name="Bond P.L."/>
            <person name="Tyson G.W."/>
        </authorList>
    </citation>
    <scope>NUCLEOTIDE SEQUENCE [LARGE SCALE GENOMIC DNA]</scope>
    <source>
        <strain evidence="2">BA-92</strain>
    </source>
</reference>
<dbReference type="Proteomes" id="UP000021816">
    <property type="component" value="Unassembled WGS sequence"/>
</dbReference>